<keyword evidence="2" id="KW-1185">Reference proteome</keyword>
<evidence type="ECO:0000313" key="1">
    <source>
        <dbReference type="EMBL" id="MBA0766335.1"/>
    </source>
</evidence>
<comment type="caution">
    <text evidence="1">The sequence shown here is derived from an EMBL/GenBank/DDBJ whole genome shotgun (WGS) entry which is preliminary data.</text>
</comment>
<organism evidence="1 2">
    <name type="scientific">Gossypium trilobum</name>
    <dbReference type="NCBI Taxonomy" id="34281"/>
    <lineage>
        <taxon>Eukaryota</taxon>
        <taxon>Viridiplantae</taxon>
        <taxon>Streptophyta</taxon>
        <taxon>Embryophyta</taxon>
        <taxon>Tracheophyta</taxon>
        <taxon>Spermatophyta</taxon>
        <taxon>Magnoliopsida</taxon>
        <taxon>eudicotyledons</taxon>
        <taxon>Gunneridae</taxon>
        <taxon>Pentapetalae</taxon>
        <taxon>rosids</taxon>
        <taxon>malvids</taxon>
        <taxon>Malvales</taxon>
        <taxon>Malvaceae</taxon>
        <taxon>Malvoideae</taxon>
        <taxon>Gossypium</taxon>
    </lineage>
</organism>
<dbReference type="Proteomes" id="UP000593568">
    <property type="component" value="Unassembled WGS sequence"/>
</dbReference>
<proteinExistence type="predicted"/>
<protein>
    <submittedName>
        <fullName evidence="1">Uncharacterized protein</fullName>
    </submittedName>
</protein>
<dbReference type="AlphaFoldDB" id="A0A7J9E185"/>
<reference evidence="1 2" key="1">
    <citation type="journal article" date="2019" name="Genome Biol. Evol.">
        <title>Insights into the evolution of the New World diploid cottons (Gossypium, subgenus Houzingenia) based on genome sequencing.</title>
        <authorList>
            <person name="Grover C.E."/>
            <person name="Arick M.A. 2nd"/>
            <person name="Thrash A."/>
            <person name="Conover J.L."/>
            <person name="Sanders W.S."/>
            <person name="Peterson D.G."/>
            <person name="Frelichowski J.E."/>
            <person name="Scheffler J.A."/>
            <person name="Scheffler B.E."/>
            <person name="Wendel J.F."/>
        </authorList>
    </citation>
    <scope>NUCLEOTIDE SEQUENCE [LARGE SCALE GENOMIC DNA]</scope>
    <source>
        <strain evidence="1">8</strain>
        <tissue evidence="1">Leaf</tissue>
    </source>
</reference>
<gene>
    <name evidence="1" type="ORF">Gotri_015388</name>
</gene>
<evidence type="ECO:0000313" key="2">
    <source>
        <dbReference type="Proteomes" id="UP000593568"/>
    </source>
</evidence>
<sequence>MKVFILLFTYEKYEIQTHMIS</sequence>
<dbReference type="EMBL" id="JABEZW010000005">
    <property type="protein sequence ID" value="MBA0766335.1"/>
    <property type="molecule type" value="Genomic_DNA"/>
</dbReference>
<name>A0A7J9E185_9ROSI</name>
<accession>A0A7J9E185</accession>